<comment type="caution">
    <text evidence="1">The sequence shown here is derived from an EMBL/GenBank/DDBJ whole genome shotgun (WGS) entry which is preliminary data.</text>
</comment>
<accession>A0ACC3YCP2</accession>
<evidence type="ECO:0000313" key="2">
    <source>
        <dbReference type="Proteomes" id="UP000805649"/>
    </source>
</evidence>
<keyword evidence="2" id="KW-1185">Reference proteome</keyword>
<organism evidence="1 2">
    <name type="scientific">Colletotrichum truncatum</name>
    <name type="common">Anthracnose fungus</name>
    <name type="synonym">Colletotrichum capsici</name>
    <dbReference type="NCBI Taxonomy" id="5467"/>
    <lineage>
        <taxon>Eukaryota</taxon>
        <taxon>Fungi</taxon>
        <taxon>Dikarya</taxon>
        <taxon>Ascomycota</taxon>
        <taxon>Pezizomycotina</taxon>
        <taxon>Sordariomycetes</taxon>
        <taxon>Hypocreomycetidae</taxon>
        <taxon>Glomerellales</taxon>
        <taxon>Glomerellaceae</taxon>
        <taxon>Colletotrichum</taxon>
        <taxon>Colletotrichum truncatum species complex</taxon>
    </lineage>
</organism>
<sequence>MELGRKRPPPFKLRSLLSTPFKLRLNLSIESETRRFFRASSSNTSRAARLSPASYYLFSAPLDGCEGLLPRGRPERYARPTP</sequence>
<dbReference type="Proteomes" id="UP000805649">
    <property type="component" value="Unassembled WGS sequence"/>
</dbReference>
<proteinExistence type="predicted"/>
<dbReference type="EMBL" id="VUJX02000016">
    <property type="protein sequence ID" value="KAL0929617.1"/>
    <property type="molecule type" value="Genomic_DNA"/>
</dbReference>
<gene>
    <name evidence="1" type="ORF">CTRU02_215516</name>
</gene>
<name>A0ACC3YCP2_COLTU</name>
<evidence type="ECO:0000313" key="1">
    <source>
        <dbReference type="EMBL" id="KAL0929617.1"/>
    </source>
</evidence>
<protein>
    <submittedName>
        <fullName evidence="1">Uncharacterized protein</fullName>
    </submittedName>
</protein>
<reference evidence="1 2" key="1">
    <citation type="journal article" date="2020" name="Phytopathology">
        <title>Genome Sequence Resources of Colletotrichum truncatum, C. plurivorum, C. musicola, and C. sojae: Four Species Pathogenic to Soybean (Glycine max).</title>
        <authorList>
            <person name="Rogerio F."/>
            <person name="Boufleur T.R."/>
            <person name="Ciampi-Guillardi M."/>
            <person name="Sukno S.A."/>
            <person name="Thon M.R."/>
            <person name="Massola Junior N.S."/>
            <person name="Baroncelli R."/>
        </authorList>
    </citation>
    <scope>NUCLEOTIDE SEQUENCE [LARGE SCALE GENOMIC DNA]</scope>
    <source>
        <strain evidence="1 2">CMES1059</strain>
    </source>
</reference>